<evidence type="ECO:0000313" key="1">
    <source>
        <dbReference type="EMBL" id="EJW92555.1"/>
    </source>
</evidence>
<reference evidence="1" key="1">
    <citation type="journal article" date="2012" name="PLoS ONE">
        <title>Gene sets for utilization of primary and secondary nutrition supplies in the distal gut of endangered iberian lynx.</title>
        <authorList>
            <person name="Alcaide M."/>
            <person name="Messina E."/>
            <person name="Richter M."/>
            <person name="Bargiela R."/>
            <person name="Peplies J."/>
            <person name="Huws S.A."/>
            <person name="Newbold C.J."/>
            <person name="Golyshin P.N."/>
            <person name="Simon M.A."/>
            <person name="Lopez G."/>
            <person name="Yakimov M.M."/>
            <person name="Ferrer M."/>
        </authorList>
    </citation>
    <scope>NUCLEOTIDE SEQUENCE</scope>
</reference>
<sequence>SVWIHQFKPEENIIDAAGAALCFGKKQVEYYAIDADFKILRLIEVFDYHLQDSHMVIGNQTYKLTEHTLMFSNKMFYLTDKRIEDMVQHESTNSQKDFQWDVIIDDRSSNNDIFIGNQYLGVQGWSTLTTAPYIYVGAAFPQSSFTASFDKEVAGKKRVYVDLSG</sequence>
<proteinExistence type="predicted"/>
<feature type="non-terminal residue" evidence="1">
    <location>
        <position position="1"/>
    </location>
</feature>
<comment type="caution">
    <text evidence="1">The sequence shown here is derived from an EMBL/GenBank/DDBJ whole genome shotgun (WGS) entry which is preliminary data.</text>
</comment>
<organism evidence="1">
    <name type="scientific">gut metagenome</name>
    <dbReference type="NCBI Taxonomy" id="749906"/>
    <lineage>
        <taxon>unclassified sequences</taxon>
        <taxon>metagenomes</taxon>
        <taxon>organismal metagenomes</taxon>
    </lineage>
</organism>
<name>J9BYD7_9ZZZZ</name>
<gene>
    <name evidence="1" type="ORF">EVA_19338</name>
</gene>
<dbReference type="EMBL" id="AMCI01007478">
    <property type="protein sequence ID" value="EJW92555.1"/>
    <property type="molecule type" value="Genomic_DNA"/>
</dbReference>
<accession>J9BYD7</accession>
<dbReference type="AlphaFoldDB" id="J9BYD7"/>
<protein>
    <submittedName>
        <fullName evidence="1">Uncharacterized protein</fullName>
    </submittedName>
</protein>